<dbReference type="Proteomes" id="UP000504604">
    <property type="component" value="Linkage group LG10"/>
</dbReference>
<sequence>MDSSGIKNDSAASRRALQLYCRRNAQEEHENQGLWLADYGGNPNLQVYNSSPLKQRSTRKELVSLETTPDLVYSFGEVV</sequence>
<keyword evidence="1" id="KW-1185">Reference proteome</keyword>
<evidence type="ECO:0000313" key="2">
    <source>
        <dbReference type="RefSeq" id="XP_020552997.1"/>
    </source>
</evidence>
<organism evidence="1 2">
    <name type="scientific">Sesamum indicum</name>
    <name type="common">Oriental sesame</name>
    <name type="synonym">Sesamum orientale</name>
    <dbReference type="NCBI Taxonomy" id="4182"/>
    <lineage>
        <taxon>Eukaryota</taxon>
        <taxon>Viridiplantae</taxon>
        <taxon>Streptophyta</taxon>
        <taxon>Embryophyta</taxon>
        <taxon>Tracheophyta</taxon>
        <taxon>Spermatophyta</taxon>
        <taxon>Magnoliopsida</taxon>
        <taxon>eudicotyledons</taxon>
        <taxon>Gunneridae</taxon>
        <taxon>Pentapetalae</taxon>
        <taxon>asterids</taxon>
        <taxon>lamiids</taxon>
        <taxon>Lamiales</taxon>
        <taxon>Pedaliaceae</taxon>
        <taxon>Sesamum</taxon>
    </lineage>
</organism>
<dbReference type="RefSeq" id="XP_020552997.1">
    <property type="nucleotide sequence ID" value="XM_020697338.1"/>
</dbReference>
<accession>A0A8M8V359</accession>
<proteinExistence type="predicted"/>
<name>A0A8M8V359_SESIN</name>
<reference evidence="2" key="1">
    <citation type="submission" date="2025-08" db="UniProtKB">
        <authorList>
            <consortium name="RefSeq"/>
        </authorList>
    </citation>
    <scope>IDENTIFICATION</scope>
</reference>
<protein>
    <submittedName>
        <fullName evidence="2">Uncharacterized protein LOC105171286 isoform X2</fullName>
    </submittedName>
</protein>
<evidence type="ECO:0000313" key="1">
    <source>
        <dbReference type="Proteomes" id="UP000504604"/>
    </source>
</evidence>
<dbReference type="GeneID" id="105171286"/>
<gene>
    <name evidence="2" type="primary">LOC105171286</name>
</gene>
<dbReference type="AlphaFoldDB" id="A0A8M8V359"/>